<accession>A0A0S4ISI7</accession>
<keyword evidence="4" id="KW-1185">Reference proteome</keyword>
<dbReference type="GO" id="GO:0005543">
    <property type="term" value="F:phospholipid binding"/>
    <property type="evidence" value="ECO:0007669"/>
    <property type="project" value="TreeGrafter"/>
</dbReference>
<feature type="compositionally biased region" description="Polar residues" evidence="1">
    <location>
        <begin position="453"/>
        <end position="462"/>
    </location>
</feature>
<dbReference type="InterPro" id="IPR013809">
    <property type="entry name" value="ENTH"/>
</dbReference>
<dbReference type="VEuPathDB" id="TriTrypDB:BSAL_63925"/>
<dbReference type="GO" id="GO:0005886">
    <property type="term" value="C:plasma membrane"/>
    <property type="evidence" value="ECO:0007669"/>
    <property type="project" value="TreeGrafter"/>
</dbReference>
<gene>
    <name evidence="3" type="ORF">BSAL_63925</name>
</gene>
<dbReference type="GO" id="GO:0005768">
    <property type="term" value="C:endosome"/>
    <property type="evidence" value="ECO:0007669"/>
    <property type="project" value="TreeGrafter"/>
</dbReference>
<dbReference type="GO" id="GO:0030125">
    <property type="term" value="C:clathrin vesicle coat"/>
    <property type="evidence" value="ECO:0007669"/>
    <property type="project" value="TreeGrafter"/>
</dbReference>
<organism evidence="3 4">
    <name type="scientific">Bodo saltans</name>
    <name type="common">Flagellated protozoan</name>
    <dbReference type="NCBI Taxonomy" id="75058"/>
    <lineage>
        <taxon>Eukaryota</taxon>
        <taxon>Discoba</taxon>
        <taxon>Euglenozoa</taxon>
        <taxon>Kinetoplastea</taxon>
        <taxon>Metakinetoplastina</taxon>
        <taxon>Eubodonida</taxon>
        <taxon>Bodonidae</taxon>
        <taxon>Bodo</taxon>
    </lineage>
</organism>
<dbReference type="InterPro" id="IPR008942">
    <property type="entry name" value="ENTH_VHS"/>
</dbReference>
<evidence type="ECO:0000313" key="3">
    <source>
        <dbReference type="EMBL" id="CUF60040.1"/>
    </source>
</evidence>
<dbReference type="SUPFAM" id="SSF48464">
    <property type="entry name" value="ENTH/VHS domain"/>
    <property type="match status" value="1"/>
</dbReference>
<dbReference type="SMART" id="SM00273">
    <property type="entry name" value="ENTH"/>
    <property type="match status" value="1"/>
</dbReference>
<evidence type="ECO:0000256" key="1">
    <source>
        <dbReference type="SAM" id="MobiDB-lite"/>
    </source>
</evidence>
<name>A0A0S4ISI7_BODSA</name>
<dbReference type="GO" id="GO:0006897">
    <property type="term" value="P:endocytosis"/>
    <property type="evidence" value="ECO:0007669"/>
    <property type="project" value="TreeGrafter"/>
</dbReference>
<protein>
    <recommendedName>
        <fullName evidence="2">ENTH domain-containing protein</fullName>
    </recommendedName>
</protein>
<dbReference type="PANTHER" id="PTHR12276">
    <property type="entry name" value="EPSIN/ENT-RELATED"/>
    <property type="match status" value="1"/>
</dbReference>
<feature type="region of interest" description="Disordered" evidence="1">
    <location>
        <begin position="242"/>
        <end position="269"/>
    </location>
</feature>
<dbReference type="PANTHER" id="PTHR12276:SF45">
    <property type="entry name" value="CLATHRIN INTERACTOR 1"/>
    <property type="match status" value="1"/>
</dbReference>
<evidence type="ECO:0000259" key="2">
    <source>
        <dbReference type="PROSITE" id="PS50942"/>
    </source>
</evidence>
<feature type="compositionally biased region" description="Low complexity" evidence="1">
    <location>
        <begin position="245"/>
        <end position="255"/>
    </location>
</feature>
<feature type="region of interest" description="Disordered" evidence="1">
    <location>
        <begin position="403"/>
        <end position="476"/>
    </location>
</feature>
<reference evidence="4" key="1">
    <citation type="submission" date="2015-09" db="EMBL/GenBank/DDBJ databases">
        <authorList>
            <consortium name="Pathogen Informatics"/>
        </authorList>
    </citation>
    <scope>NUCLEOTIDE SEQUENCE [LARGE SCALE GENOMIC DNA]</scope>
    <source>
        <strain evidence="4">Lake Konstanz</strain>
    </source>
</reference>
<dbReference type="Gene3D" id="1.25.40.90">
    <property type="match status" value="1"/>
</dbReference>
<dbReference type="Pfam" id="PF01417">
    <property type="entry name" value="ENTH"/>
    <property type="match status" value="1"/>
</dbReference>
<evidence type="ECO:0000313" key="4">
    <source>
        <dbReference type="Proteomes" id="UP000051952"/>
    </source>
</evidence>
<dbReference type="CDD" id="cd03571">
    <property type="entry name" value="ENTH"/>
    <property type="match status" value="1"/>
</dbReference>
<feature type="region of interest" description="Disordered" evidence="1">
    <location>
        <begin position="318"/>
        <end position="385"/>
    </location>
</feature>
<dbReference type="GO" id="GO:0030276">
    <property type="term" value="F:clathrin binding"/>
    <property type="evidence" value="ECO:0007669"/>
    <property type="project" value="TreeGrafter"/>
</dbReference>
<feature type="compositionally biased region" description="Low complexity" evidence="1">
    <location>
        <begin position="318"/>
        <end position="356"/>
    </location>
</feature>
<sequence length="476" mass="51566">MLHQVKEALRVKMAGNVYITLIHEATNEDPWGPTGQQMDEIRALKVSPVEEIMDELNLRLKQRKDSWRSCYKSLLVIDHLARNVHQSLLPVISVLVPTLKSISQSFTCNEKGVDRGLSVRERSRKLVELLTDINLLQDERQKANATRQKVSGGPLSVGSADVPHIATSSSRNQAYDSYDVAPSQFRNSAVATNGGRAVSLRDEQERRDMELAARLQHEEDRRANARGESIPHLHEEPVRVGRVKAAAAPAQQSSAVRHPGINTQGLSQDEIDERIAIEMQRRLDAGEPLTPTLFQQQAQSPPKNGSGVAAASTSLFDAAPSSASSQPAQQQQQAKPAAASHIDSFFDFDAPAAPSAHTSQQRVAQPDAFDPFAAPPPAPAATGTASVASETDFFDNFIAQRKDQNRPAPAPVAPAQSSSSTGAFDVFGSSANNNQPQSSPDHFEQQMRGLQGLNANSGSQAKPTLDEVVGARQPLW</sequence>
<dbReference type="OrthoDB" id="4033880at2759"/>
<dbReference type="Proteomes" id="UP000051952">
    <property type="component" value="Unassembled WGS sequence"/>
</dbReference>
<feature type="domain" description="ENTH" evidence="2">
    <location>
        <begin position="10"/>
        <end position="140"/>
    </location>
</feature>
<feature type="compositionally biased region" description="Low complexity" evidence="1">
    <location>
        <begin position="429"/>
        <end position="440"/>
    </location>
</feature>
<dbReference type="PROSITE" id="PS50942">
    <property type="entry name" value="ENTH"/>
    <property type="match status" value="1"/>
</dbReference>
<proteinExistence type="predicted"/>
<dbReference type="AlphaFoldDB" id="A0A0S4ISI7"/>
<dbReference type="EMBL" id="CYKH01000364">
    <property type="protein sequence ID" value="CUF60040.1"/>
    <property type="molecule type" value="Genomic_DNA"/>
</dbReference>